<comment type="similarity">
    <text evidence="1">Belongs to the RecJ family.</text>
</comment>
<dbReference type="Gene3D" id="3.90.1640.30">
    <property type="match status" value="1"/>
</dbReference>
<dbReference type="GO" id="GO:0006310">
    <property type="term" value="P:DNA recombination"/>
    <property type="evidence" value="ECO:0007669"/>
    <property type="project" value="InterPro"/>
</dbReference>
<dbReference type="SUPFAM" id="SSF64182">
    <property type="entry name" value="DHH phosphoesterases"/>
    <property type="match status" value="1"/>
</dbReference>
<dbReference type="Pfam" id="PF01368">
    <property type="entry name" value="DHH"/>
    <property type="match status" value="1"/>
</dbReference>
<protein>
    <recommendedName>
        <fullName evidence="2">Single-stranded-DNA-specific exonuclease RecJ</fullName>
    </recommendedName>
</protein>
<dbReference type="AlphaFoldDB" id="A0A8J6P4B5"/>
<dbReference type="PANTHER" id="PTHR30255:SF2">
    <property type="entry name" value="SINGLE-STRANDED-DNA-SPECIFIC EXONUCLEASE RECJ"/>
    <property type="match status" value="1"/>
</dbReference>
<keyword evidence="5 9" id="KW-0269">Exonuclease</keyword>
<dbReference type="InterPro" id="IPR004610">
    <property type="entry name" value="RecJ"/>
</dbReference>
<evidence type="ECO:0000256" key="2">
    <source>
        <dbReference type="ARBA" id="ARBA00019841"/>
    </source>
</evidence>
<dbReference type="InterPro" id="IPR038763">
    <property type="entry name" value="DHH_sf"/>
</dbReference>
<evidence type="ECO:0000259" key="8">
    <source>
        <dbReference type="Pfam" id="PF17768"/>
    </source>
</evidence>
<dbReference type="InterPro" id="IPR001667">
    <property type="entry name" value="DDH_dom"/>
</dbReference>
<evidence type="ECO:0000313" key="10">
    <source>
        <dbReference type="Proteomes" id="UP000654401"/>
    </source>
</evidence>
<evidence type="ECO:0000259" key="6">
    <source>
        <dbReference type="Pfam" id="PF01368"/>
    </source>
</evidence>
<dbReference type="InterPro" id="IPR041122">
    <property type="entry name" value="RecJ_OB"/>
</dbReference>
<keyword evidence="4" id="KW-0378">Hydrolase</keyword>
<gene>
    <name evidence="9" type="primary">recJ</name>
    <name evidence="9" type="ORF">H8D24_02325</name>
</gene>
<dbReference type="GO" id="GO:0006281">
    <property type="term" value="P:DNA repair"/>
    <property type="evidence" value="ECO:0007669"/>
    <property type="project" value="InterPro"/>
</dbReference>
<sequence length="560" mass="60633">MRVVQRTVPDSQPLEGVPSILDRIYRSRGIRSVAELDHSLKNLLPISSLKNVEQAAELVASSIGRGDSIVVVADYDADGATACAVSMRGLKSMGANINYVVPDRKRHGYGLSEKVVELTLKYKPNLLITVDNGISSIGGGEAAKRAGMAVVVTDHHLPGDQLPAADVIVNPNQHGDDFASPNLAGVGVAFYLVCAVRQKLGSDFNPATLLDLVAVGTVADVVRLDRNNRILVNSGIQRIRQGHCSPGVAALLEVAGREQGRVVASDFGFTVGPRINAAGRMAEMGAGIDCLLAEDRQQALTQAQALDSINRQRREVEAGIREDAESIIESLHLDGEGLSSALALYQPHWHEGVVGIVAGRIKEQLHRPVIVFARGESGTLKGSARSISGLHIRDLIDAISKKSPGMVLQFGGHAMAAGVSIREHDFELFRTLFEQSVSTLVSEEMLEGVLYTDGGLSSGERLLETAELLRESGPWGQGFPEPLFRDVFVLDDWRIVGENHLKLVLGDSESSDRVDAIAFYQSEQLLPERGDNLEIVYRMDVNRWRGRDSLQLIVETIINS</sequence>
<evidence type="ECO:0000256" key="1">
    <source>
        <dbReference type="ARBA" id="ARBA00005915"/>
    </source>
</evidence>
<dbReference type="GO" id="GO:0008409">
    <property type="term" value="F:5'-3' exonuclease activity"/>
    <property type="evidence" value="ECO:0007669"/>
    <property type="project" value="InterPro"/>
</dbReference>
<dbReference type="Proteomes" id="UP000654401">
    <property type="component" value="Unassembled WGS sequence"/>
</dbReference>
<keyword evidence="3" id="KW-0540">Nuclease</keyword>
<dbReference type="InterPro" id="IPR051673">
    <property type="entry name" value="SSDNA_exonuclease_RecJ"/>
</dbReference>
<evidence type="ECO:0000256" key="4">
    <source>
        <dbReference type="ARBA" id="ARBA00022801"/>
    </source>
</evidence>
<reference evidence="9 10" key="1">
    <citation type="submission" date="2020-08" db="EMBL/GenBank/DDBJ databases">
        <title>Bridging the membrane lipid divide: bacteria of the FCB group superphylum have the potential to synthesize archaeal ether lipids.</title>
        <authorList>
            <person name="Villanueva L."/>
            <person name="Von Meijenfeldt F.A.B."/>
            <person name="Westbye A.B."/>
            <person name="Yadav S."/>
            <person name="Hopmans E.C."/>
            <person name="Dutilh B.E."/>
            <person name="Sinninghe Damste J.S."/>
        </authorList>
    </citation>
    <scope>NUCLEOTIDE SEQUENCE [LARGE SCALE GENOMIC DNA]</scope>
    <source>
        <strain evidence="9">NIOZ-UU100</strain>
    </source>
</reference>
<evidence type="ECO:0000313" key="9">
    <source>
        <dbReference type="EMBL" id="MBC8519230.1"/>
    </source>
</evidence>
<dbReference type="NCBIfam" id="TIGR00644">
    <property type="entry name" value="recJ"/>
    <property type="match status" value="1"/>
</dbReference>
<evidence type="ECO:0000259" key="7">
    <source>
        <dbReference type="Pfam" id="PF02272"/>
    </source>
</evidence>
<comment type="caution">
    <text evidence="9">The sequence shown here is derived from an EMBL/GenBank/DDBJ whole genome shotgun (WGS) entry which is preliminary data.</text>
</comment>
<feature type="domain" description="DHHA1" evidence="7">
    <location>
        <begin position="341"/>
        <end position="438"/>
    </location>
</feature>
<dbReference type="Pfam" id="PF17768">
    <property type="entry name" value="RecJ_OB"/>
    <property type="match status" value="1"/>
</dbReference>
<dbReference type="EMBL" id="JACNFK010000019">
    <property type="protein sequence ID" value="MBC8519230.1"/>
    <property type="molecule type" value="Genomic_DNA"/>
</dbReference>
<organism evidence="9 10">
    <name type="scientific">Candidatus Thiopontia autotrophica</name>
    <dbReference type="NCBI Taxonomy" id="2841688"/>
    <lineage>
        <taxon>Bacteria</taxon>
        <taxon>Pseudomonadati</taxon>
        <taxon>Pseudomonadota</taxon>
        <taxon>Gammaproteobacteria</taxon>
        <taxon>Candidatus Thiopontia</taxon>
    </lineage>
</organism>
<evidence type="ECO:0000256" key="3">
    <source>
        <dbReference type="ARBA" id="ARBA00022722"/>
    </source>
</evidence>
<proteinExistence type="inferred from homology"/>
<dbReference type="Gene3D" id="3.10.310.30">
    <property type="match status" value="1"/>
</dbReference>
<name>A0A8J6P4B5_9GAMM</name>
<evidence type="ECO:0000256" key="5">
    <source>
        <dbReference type="ARBA" id="ARBA00022839"/>
    </source>
</evidence>
<dbReference type="InterPro" id="IPR003156">
    <property type="entry name" value="DHHA1_dom"/>
</dbReference>
<feature type="domain" description="RecJ OB" evidence="8">
    <location>
        <begin position="453"/>
        <end position="555"/>
    </location>
</feature>
<feature type="domain" description="DDH" evidence="6">
    <location>
        <begin position="68"/>
        <end position="217"/>
    </location>
</feature>
<dbReference type="Pfam" id="PF02272">
    <property type="entry name" value="DHHA1"/>
    <property type="match status" value="1"/>
</dbReference>
<accession>A0A8J6P4B5</accession>
<dbReference type="GO" id="GO:0003676">
    <property type="term" value="F:nucleic acid binding"/>
    <property type="evidence" value="ECO:0007669"/>
    <property type="project" value="InterPro"/>
</dbReference>
<dbReference type="PANTHER" id="PTHR30255">
    <property type="entry name" value="SINGLE-STRANDED-DNA-SPECIFIC EXONUCLEASE RECJ"/>
    <property type="match status" value="1"/>
</dbReference>